<dbReference type="AlphaFoldDB" id="A0A2T2YGE3"/>
<comment type="caution">
    <text evidence="2">The sequence shown here is derived from an EMBL/GenBank/DDBJ whole genome shotgun (WGS) entry which is preliminary data.</text>
</comment>
<keyword evidence="1" id="KW-1133">Transmembrane helix</keyword>
<dbReference type="EMBL" id="PYFT01000001">
    <property type="protein sequence ID" value="PSR54562.1"/>
    <property type="molecule type" value="Genomic_DNA"/>
</dbReference>
<dbReference type="Pfam" id="PF13858">
    <property type="entry name" value="DUF4199"/>
    <property type="match status" value="1"/>
</dbReference>
<dbReference type="RefSeq" id="WP_106930338.1">
    <property type="nucleotide sequence ID" value="NZ_PYFT01000001.1"/>
</dbReference>
<reference evidence="2 3" key="1">
    <citation type="submission" date="2018-03" db="EMBL/GenBank/DDBJ databases">
        <title>Adhaeribacter sp. HMF7605 Genome sequencing and assembly.</title>
        <authorList>
            <person name="Kang H."/>
            <person name="Kang J."/>
            <person name="Cha I."/>
            <person name="Kim H."/>
            <person name="Joh K."/>
        </authorList>
    </citation>
    <scope>NUCLEOTIDE SEQUENCE [LARGE SCALE GENOMIC DNA]</scope>
    <source>
        <strain evidence="2 3">HMF7605</strain>
    </source>
</reference>
<dbReference type="InterPro" id="IPR025250">
    <property type="entry name" value="DUF4199"/>
</dbReference>
<feature type="transmembrane region" description="Helical" evidence="1">
    <location>
        <begin position="74"/>
        <end position="97"/>
    </location>
</feature>
<keyword evidence="3" id="KW-1185">Reference proteome</keyword>
<protein>
    <recommendedName>
        <fullName evidence="4">DUF4199 domain-containing protein</fullName>
    </recommendedName>
</protein>
<feature type="transmembrane region" description="Helical" evidence="1">
    <location>
        <begin position="9"/>
        <end position="29"/>
    </location>
</feature>
<keyword evidence="1" id="KW-0812">Transmembrane</keyword>
<dbReference type="Proteomes" id="UP000240357">
    <property type="component" value="Unassembled WGS sequence"/>
</dbReference>
<proteinExistence type="predicted"/>
<feature type="transmembrane region" description="Helical" evidence="1">
    <location>
        <begin position="150"/>
        <end position="168"/>
    </location>
</feature>
<accession>A0A2T2YGE3</accession>
<keyword evidence="1" id="KW-0472">Membrane</keyword>
<evidence type="ECO:0008006" key="4">
    <source>
        <dbReference type="Google" id="ProtNLM"/>
    </source>
</evidence>
<organism evidence="2 3">
    <name type="scientific">Adhaeribacter arboris</name>
    <dbReference type="NCBI Taxonomy" id="2072846"/>
    <lineage>
        <taxon>Bacteria</taxon>
        <taxon>Pseudomonadati</taxon>
        <taxon>Bacteroidota</taxon>
        <taxon>Cytophagia</taxon>
        <taxon>Cytophagales</taxon>
        <taxon>Hymenobacteraceae</taxon>
        <taxon>Adhaeribacter</taxon>
    </lineage>
</organism>
<evidence type="ECO:0000313" key="3">
    <source>
        <dbReference type="Proteomes" id="UP000240357"/>
    </source>
</evidence>
<evidence type="ECO:0000256" key="1">
    <source>
        <dbReference type="SAM" id="Phobius"/>
    </source>
</evidence>
<gene>
    <name evidence="2" type="ORF">AHMF7605_14110</name>
</gene>
<evidence type="ECO:0000313" key="2">
    <source>
        <dbReference type="EMBL" id="PSR54562.1"/>
    </source>
</evidence>
<feature type="transmembrane region" description="Helical" evidence="1">
    <location>
        <begin position="41"/>
        <end position="58"/>
    </location>
</feature>
<dbReference type="OrthoDB" id="850943at2"/>
<sequence length="170" mass="19214">MLDQAAIKTALRFGVLAAGASFLVILVVYLSGSNPYGQKAFYALFILPVFLFTGTAYFKRKFDPELRFFKGLKLGWLTSLIAAVTFGIFIYIFSLIIGSEAIRGHIQEMKTMMEQNKSQFLSLPNGKQVYDLNYTKLNQITITSLVLDNFLKMLLIGFLFSLVSATFYRK</sequence>
<name>A0A2T2YGE3_9BACT</name>